<name>G1JTX3_9CAUD</name>
<reference evidence="3 4" key="1">
    <citation type="journal article" date="2012" name="J. Virol.">
        <title>Complete Genome Sequences of 138 Mycobacteriophages.</title>
        <authorList>
            <consortium name="the Science Education Alliance Phage Hunters Advancing Genomics and Evolutionary Science Program"/>
            <consortium name="the KwaZulu-Natal Research Institute for Tuberculosis and HIV Mycobacterial Genetics Course Students"/>
            <consortium name="the Phage Hunters Integrating Research and Education Program"/>
            <person name="Hatfull G.F."/>
        </authorList>
    </citation>
    <scope>NUCLEOTIDE SEQUENCE [LARGE SCALE GENOMIC DNA]</scope>
</reference>
<feature type="region of interest" description="Disordered" evidence="1">
    <location>
        <begin position="87"/>
        <end position="119"/>
    </location>
</feature>
<feature type="domain" description="DUF7455" evidence="2">
    <location>
        <begin position="127"/>
        <end position="175"/>
    </location>
</feature>
<dbReference type="Proteomes" id="UP000008905">
    <property type="component" value="Segment"/>
</dbReference>
<dbReference type="Pfam" id="PF24254">
    <property type="entry name" value="DUF7455"/>
    <property type="match status" value="1"/>
</dbReference>
<dbReference type="GeneID" id="18562074"/>
<proteinExistence type="predicted"/>
<keyword evidence="4" id="KW-1185">Reference proteome</keyword>
<gene>
    <name evidence="3" type="primary">73</name>
    <name evidence="3" type="ORF">RIDGECB_73</name>
</gene>
<evidence type="ECO:0000259" key="2">
    <source>
        <dbReference type="Pfam" id="PF24254"/>
    </source>
</evidence>
<accession>G1JTX3</accession>
<evidence type="ECO:0000313" key="3">
    <source>
        <dbReference type="EMBL" id="AEL20155.1"/>
    </source>
</evidence>
<evidence type="ECO:0000256" key="1">
    <source>
        <dbReference type="SAM" id="MobiDB-lite"/>
    </source>
</evidence>
<sequence>MTDNRLRVAAETLLQYNGVDPMTSNLVAGLIFDKFDVTEKPEPPAPFGTVRVWASSNGRSINVYISNGDGTWVTIFHDKDIEKGRLDWRAPWGGPPSRRRRGLPAVTLPSTPQTLPAEDVVGPRPVLQQKDRCDACSAAAMERWENGQFELLFCKHHAAEHAEGLFAASWVRTESWAFVRENLSGTVGLKRVRQV</sequence>
<protein>
    <recommendedName>
        <fullName evidence="2">DUF7455 domain-containing protein</fullName>
    </recommendedName>
</protein>
<dbReference type="OrthoDB" id="17773at10239"/>
<dbReference type="RefSeq" id="YP_009014241.1">
    <property type="nucleotide sequence ID" value="NC_023710.1"/>
</dbReference>
<evidence type="ECO:0000313" key="4">
    <source>
        <dbReference type="Proteomes" id="UP000008905"/>
    </source>
</evidence>
<dbReference type="KEGG" id="vg:18562074"/>
<organism evidence="3 4">
    <name type="scientific">Mycobacterium phage RidgeCB</name>
    <dbReference type="NCBI Taxonomy" id="1071506"/>
    <lineage>
        <taxon>Viruses</taxon>
        <taxon>Duplodnaviria</taxon>
        <taxon>Heunggongvirae</taxon>
        <taxon>Uroviricota</taxon>
        <taxon>Caudoviricetes</taxon>
        <taxon>Fromanvirus</taxon>
        <taxon>Fromanvirus ridgecb</taxon>
    </lineage>
</organism>
<dbReference type="EMBL" id="JN398369">
    <property type="protein sequence ID" value="AEL20155.1"/>
    <property type="molecule type" value="Genomic_DNA"/>
</dbReference>
<dbReference type="InterPro" id="IPR055878">
    <property type="entry name" value="DUF7455"/>
</dbReference>